<proteinExistence type="predicted"/>
<dbReference type="Proteomes" id="UP001262582">
    <property type="component" value="Unassembled WGS sequence"/>
</dbReference>
<evidence type="ECO:0000313" key="2">
    <source>
        <dbReference type="EMBL" id="MDT0676273.1"/>
    </source>
</evidence>
<gene>
    <name evidence="2" type="ORF">RM539_06725</name>
</gene>
<evidence type="ECO:0000256" key="1">
    <source>
        <dbReference type="SAM" id="SignalP"/>
    </source>
</evidence>
<feature type="chain" id="PRO_5047022575" evidence="1">
    <location>
        <begin position="21"/>
        <end position="261"/>
    </location>
</feature>
<comment type="caution">
    <text evidence="2">The sequence shown here is derived from an EMBL/GenBank/DDBJ whole genome shotgun (WGS) entry which is preliminary data.</text>
</comment>
<organism evidence="2 3">
    <name type="scientific">Autumnicola musiva</name>
    <dbReference type="NCBI Taxonomy" id="3075589"/>
    <lineage>
        <taxon>Bacteria</taxon>
        <taxon>Pseudomonadati</taxon>
        <taxon>Bacteroidota</taxon>
        <taxon>Flavobacteriia</taxon>
        <taxon>Flavobacteriales</taxon>
        <taxon>Flavobacteriaceae</taxon>
        <taxon>Autumnicola</taxon>
    </lineage>
</organism>
<dbReference type="PROSITE" id="PS51257">
    <property type="entry name" value="PROKAR_LIPOPROTEIN"/>
    <property type="match status" value="1"/>
</dbReference>
<evidence type="ECO:0000313" key="3">
    <source>
        <dbReference type="Proteomes" id="UP001262582"/>
    </source>
</evidence>
<dbReference type="PANTHER" id="PTHR31360:SF0">
    <property type="entry name" value="OIL BODY-ASSOCIATED PROTEIN 1B"/>
    <property type="match status" value="1"/>
</dbReference>
<keyword evidence="1" id="KW-0732">Signal</keyword>
<reference evidence="2 3" key="1">
    <citation type="submission" date="2023-09" db="EMBL/GenBank/DDBJ databases">
        <authorList>
            <person name="Rey-Velasco X."/>
        </authorList>
    </citation>
    <scope>NUCLEOTIDE SEQUENCE [LARGE SCALE GENOMIC DNA]</scope>
    <source>
        <strain evidence="2 3">F117</strain>
    </source>
</reference>
<keyword evidence="3" id="KW-1185">Reference proteome</keyword>
<name>A0ABU3D427_9FLAO</name>
<accession>A0ABU3D427</accession>
<dbReference type="PANTHER" id="PTHR31360">
    <property type="match status" value="1"/>
</dbReference>
<dbReference type="Pfam" id="PF06884">
    <property type="entry name" value="DUF1264"/>
    <property type="match status" value="1"/>
</dbReference>
<protein>
    <submittedName>
        <fullName evidence="2">OBAP family protein</fullName>
    </submittedName>
</protein>
<feature type="signal peptide" evidence="1">
    <location>
        <begin position="1"/>
        <end position="20"/>
    </location>
</feature>
<dbReference type="EMBL" id="JAVRHK010000003">
    <property type="protein sequence ID" value="MDT0676273.1"/>
    <property type="molecule type" value="Genomic_DNA"/>
</dbReference>
<dbReference type="InterPro" id="IPR010686">
    <property type="entry name" value="OBAP-like"/>
</dbReference>
<dbReference type="RefSeq" id="WP_311502609.1">
    <property type="nucleotide sequence ID" value="NZ_JAVRHK010000003.1"/>
</dbReference>
<sequence length="261" mass="29726">MKKFSIQFSLMLLVFLTACGGENTESNVTAPGKEKTTESKILGVGADVLQDKTPLRKMDVYLDGFHFYNGNMGGQMEAHHYVTQINEDLYQAIIFDGNNDDAKIMGIEYIVTEDLFKTLPAEEKKLWHSHDYEVKSGTLIAPGIPEDIEHILMENLVSTYGKTIHTWHTDRDKKLPYGPPLIMMGFTEDGQLRQELIDKRDKNFGISTAERRQERQDIPWPEVDSLANAWEIGELRQVQIIDSVPHSLLNMEQGALEEELK</sequence>